<evidence type="ECO:0000256" key="1">
    <source>
        <dbReference type="SAM" id="MobiDB-lite"/>
    </source>
</evidence>
<reference evidence="2" key="1">
    <citation type="submission" date="2021-06" db="EMBL/GenBank/DDBJ databases">
        <title>Thalassococcus sp. CAU 1522 isolated from sea sand, Republic of Korea.</title>
        <authorList>
            <person name="Kim W."/>
        </authorList>
    </citation>
    <scope>NUCLEOTIDE SEQUENCE</scope>
    <source>
        <strain evidence="2">CAU 1522</strain>
    </source>
</reference>
<dbReference type="EMBL" id="JAHRWL010000002">
    <property type="protein sequence ID" value="MBV2360427.1"/>
    <property type="molecule type" value="Genomic_DNA"/>
</dbReference>
<sequence>MAPRPHAGFIVTLAAHDGAQAEIEIDVGVRTDSPEDARDRGLRFTETLMPDLRFRPVAMRHADDRDLKSGESVAQLGPIRHTSLPEPGLTPPP</sequence>
<keyword evidence="3" id="KW-1185">Reference proteome</keyword>
<comment type="caution">
    <text evidence="2">The sequence shown here is derived from an EMBL/GenBank/DDBJ whole genome shotgun (WGS) entry which is preliminary data.</text>
</comment>
<proteinExistence type="predicted"/>
<protein>
    <submittedName>
        <fullName evidence="2">Uncharacterized protein</fullName>
    </submittedName>
</protein>
<feature type="region of interest" description="Disordered" evidence="1">
    <location>
        <begin position="63"/>
        <end position="93"/>
    </location>
</feature>
<evidence type="ECO:0000313" key="3">
    <source>
        <dbReference type="Proteomes" id="UP001166293"/>
    </source>
</evidence>
<dbReference type="Proteomes" id="UP001166293">
    <property type="component" value="Unassembled WGS sequence"/>
</dbReference>
<dbReference type="RefSeq" id="WP_217778555.1">
    <property type="nucleotide sequence ID" value="NZ_JAHRWL010000002.1"/>
</dbReference>
<organism evidence="2 3">
    <name type="scientific">Thalassococcus arenae</name>
    <dbReference type="NCBI Taxonomy" id="2851652"/>
    <lineage>
        <taxon>Bacteria</taxon>
        <taxon>Pseudomonadati</taxon>
        <taxon>Pseudomonadota</taxon>
        <taxon>Alphaproteobacteria</taxon>
        <taxon>Rhodobacterales</taxon>
        <taxon>Roseobacteraceae</taxon>
        <taxon>Thalassococcus</taxon>
    </lineage>
</organism>
<name>A0ABS6N8U0_9RHOB</name>
<evidence type="ECO:0000313" key="2">
    <source>
        <dbReference type="EMBL" id="MBV2360427.1"/>
    </source>
</evidence>
<accession>A0ABS6N8U0</accession>
<gene>
    <name evidence="2" type="ORF">KUH32_11630</name>
</gene>